<evidence type="ECO:0000313" key="3">
    <source>
        <dbReference type="EMBL" id="ARU54354.1"/>
    </source>
</evidence>
<dbReference type="KEGG" id="ome:OLMES_0248"/>
<name>A0A1Y0I4H1_9GAMM</name>
<dbReference type="Proteomes" id="UP000196027">
    <property type="component" value="Chromosome"/>
</dbReference>
<protein>
    <recommendedName>
        <fullName evidence="5">DUF3450 domain-containing protein</fullName>
    </recommendedName>
</protein>
<dbReference type="InterPro" id="IPR016866">
    <property type="entry name" value="UCP028069"/>
</dbReference>
<sequence>MKAKYLGSVLLSAGVLSGSAFGADADLASLENISQELVEIRQDIAKLHDDIRFEKSRFNDQLRSYSNQKSDLEVKINRSELNLKELQRELGILKEKNAEKFEAFDNVTPVLEDAIAQLRTIVEGSLPFKLSERLQALDDIKHRLQTNLISPNKAANQLWAYIEDELILGRSSGIYNESLEVNGEAKLVKVLRIGKVAMFYKSQDDGYGVLKQQQGNWVKQAVTDKQQVIDLDGLFDAFNKNIHNGLFTVPNFIPQS</sequence>
<feature type="signal peptide" evidence="2">
    <location>
        <begin position="1"/>
        <end position="22"/>
    </location>
</feature>
<dbReference type="RefSeq" id="WP_157678093.1">
    <property type="nucleotide sequence ID" value="NZ_CP021425.1"/>
</dbReference>
<keyword evidence="4" id="KW-1185">Reference proteome</keyword>
<evidence type="ECO:0000256" key="2">
    <source>
        <dbReference type="SAM" id="SignalP"/>
    </source>
</evidence>
<dbReference type="AlphaFoldDB" id="A0A1Y0I4H1"/>
<dbReference type="OrthoDB" id="5880116at2"/>
<organism evidence="3 4">
    <name type="scientific">Oleiphilus messinensis</name>
    <dbReference type="NCBI Taxonomy" id="141451"/>
    <lineage>
        <taxon>Bacteria</taxon>
        <taxon>Pseudomonadati</taxon>
        <taxon>Pseudomonadota</taxon>
        <taxon>Gammaproteobacteria</taxon>
        <taxon>Oceanospirillales</taxon>
        <taxon>Oleiphilaceae</taxon>
        <taxon>Oleiphilus</taxon>
    </lineage>
</organism>
<feature type="chain" id="PRO_5013027868" description="DUF3450 domain-containing protein" evidence="2">
    <location>
        <begin position="23"/>
        <end position="256"/>
    </location>
</feature>
<keyword evidence="2" id="KW-0732">Signal</keyword>
<dbReference type="Pfam" id="PF11932">
    <property type="entry name" value="DUF3450"/>
    <property type="match status" value="1"/>
</dbReference>
<dbReference type="EMBL" id="CP021425">
    <property type="protein sequence ID" value="ARU54354.1"/>
    <property type="molecule type" value="Genomic_DNA"/>
</dbReference>
<feature type="coiled-coil region" evidence="1">
    <location>
        <begin position="30"/>
        <end position="103"/>
    </location>
</feature>
<gene>
    <name evidence="3" type="ORF">OLMES_0248</name>
</gene>
<evidence type="ECO:0008006" key="5">
    <source>
        <dbReference type="Google" id="ProtNLM"/>
    </source>
</evidence>
<proteinExistence type="predicted"/>
<evidence type="ECO:0000313" key="4">
    <source>
        <dbReference type="Proteomes" id="UP000196027"/>
    </source>
</evidence>
<accession>A0A1Y0I4H1</accession>
<reference evidence="3 4" key="1">
    <citation type="submission" date="2017-05" db="EMBL/GenBank/DDBJ databases">
        <title>Genomic insights into alkan degradation activity of Oleiphilus messinensis.</title>
        <authorList>
            <person name="Kozyavkin S.A."/>
            <person name="Slesarev A.I."/>
            <person name="Golyshin P.N."/>
            <person name="Korzhenkov A."/>
            <person name="Golyshina O.N."/>
            <person name="Toshchakov S.V."/>
        </authorList>
    </citation>
    <scope>NUCLEOTIDE SEQUENCE [LARGE SCALE GENOMIC DNA]</scope>
    <source>
        <strain evidence="3 4">ME102</strain>
    </source>
</reference>
<evidence type="ECO:0000256" key="1">
    <source>
        <dbReference type="SAM" id="Coils"/>
    </source>
</evidence>
<keyword evidence="1" id="KW-0175">Coiled coil</keyword>